<evidence type="ECO:0000256" key="4">
    <source>
        <dbReference type="HAMAP-Rule" id="MF_00995"/>
    </source>
</evidence>
<comment type="pathway">
    <text evidence="1 4">Quinol/quinone metabolism; menaquinone biosynthesis.</text>
</comment>
<dbReference type="EMBL" id="BBWV01000002">
    <property type="protein sequence ID" value="GAO43706.1"/>
    <property type="molecule type" value="Genomic_DNA"/>
</dbReference>
<reference evidence="5 6" key="1">
    <citation type="submission" date="2015-04" db="EMBL/GenBank/DDBJ databases">
        <title>Whole genome shotgun sequence of Flavihumibacter petaseus NBRC 106054.</title>
        <authorList>
            <person name="Miyazawa S."/>
            <person name="Hosoyama A."/>
            <person name="Hashimoto M."/>
            <person name="Noguchi M."/>
            <person name="Tsuchikane K."/>
            <person name="Ohji S."/>
            <person name="Yamazoe A."/>
            <person name="Ichikawa N."/>
            <person name="Kimura A."/>
            <person name="Fujita N."/>
        </authorList>
    </citation>
    <scope>NUCLEOTIDE SEQUENCE [LARGE SCALE GENOMIC DNA]</scope>
    <source>
        <strain evidence="5 6">NBRC 106054</strain>
    </source>
</reference>
<keyword evidence="2 4" id="KW-0474">Menaquinone biosynthesis</keyword>
<protein>
    <recommendedName>
        <fullName evidence="4">Chorismate dehydratase</fullName>
        <ecNumber evidence="4">4.2.1.151</ecNumber>
    </recommendedName>
    <alternativeName>
        <fullName evidence="4">Menaquinone biosynthetic enzyme MqnA</fullName>
    </alternativeName>
</protein>
<evidence type="ECO:0000256" key="1">
    <source>
        <dbReference type="ARBA" id="ARBA00004863"/>
    </source>
</evidence>
<comment type="similarity">
    <text evidence="4">Belongs to the MqnA/MqnD family. MqnA subfamily.</text>
</comment>
<dbReference type="SUPFAM" id="SSF53850">
    <property type="entry name" value="Periplasmic binding protein-like II"/>
    <property type="match status" value="1"/>
</dbReference>
<name>A0A0E9N219_9BACT</name>
<dbReference type="EC" id="4.2.1.151" evidence="4"/>
<comment type="catalytic activity">
    <reaction evidence="4">
        <text>chorismate = 3-[(1-carboxyvinyl)-oxy]benzoate + H2O</text>
        <dbReference type="Rhea" id="RHEA:40051"/>
        <dbReference type="ChEBI" id="CHEBI:15377"/>
        <dbReference type="ChEBI" id="CHEBI:29748"/>
        <dbReference type="ChEBI" id="CHEBI:76981"/>
        <dbReference type="EC" id="4.2.1.151"/>
    </reaction>
</comment>
<evidence type="ECO:0000313" key="6">
    <source>
        <dbReference type="Proteomes" id="UP000033121"/>
    </source>
</evidence>
<comment type="function">
    <text evidence="4">Catalyzes the dehydration of chorismate into 3-[(1-carboxyvinyl)oxy]benzoate, a step in the biosynthesis of menaquinone (MK, vitamin K2).</text>
</comment>
<gene>
    <name evidence="4" type="primary">mqnA</name>
    <name evidence="5" type="ORF">FPE01S_02_08120</name>
</gene>
<dbReference type="InterPro" id="IPR003773">
    <property type="entry name" value="Menaquinone_biosynth"/>
</dbReference>
<evidence type="ECO:0000256" key="2">
    <source>
        <dbReference type="ARBA" id="ARBA00022428"/>
    </source>
</evidence>
<organism evidence="5 6">
    <name type="scientific">Flavihumibacter petaseus NBRC 106054</name>
    <dbReference type="NCBI Taxonomy" id="1220578"/>
    <lineage>
        <taxon>Bacteria</taxon>
        <taxon>Pseudomonadati</taxon>
        <taxon>Bacteroidota</taxon>
        <taxon>Chitinophagia</taxon>
        <taxon>Chitinophagales</taxon>
        <taxon>Chitinophagaceae</taxon>
        <taxon>Flavihumibacter</taxon>
    </lineage>
</organism>
<dbReference type="AlphaFoldDB" id="A0A0E9N219"/>
<dbReference type="Gene3D" id="3.40.190.10">
    <property type="entry name" value="Periplasmic binding protein-like II"/>
    <property type="match status" value="2"/>
</dbReference>
<dbReference type="PANTHER" id="PTHR37690">
    <property type="entry name" value="CHORISMATE DEHYDRATASE"/>
    <property type="match status" value="1"/>
</dbReference>
<sequence length="237" mass="27325">MNTKPLIYGLEQGLMLDEIDLVVDFPANIAQQLIDDEIDLGLVPVAVIPRLKYHHIVGDYGISCDGPVASVCLFSEVPLAEITEVLLDYQSRTSVRLAKILLEKYWKKKVTLTDTRDDFRDRIKGTTAGVVIGDRALQQRQVSPYIYDLGEAWKDFTGLPFVFAAWVSNKPLEEDFEVHFNALNRYGLDRLESVVKTHPFTDFDLMEYYTRYIAYELTEERRKGLAKYLEYLKEMNL</sequence>
<dbReference type="GO" id="GO:0016836">
    <property type="term" value="F:hydro-lyase activity"/>
    <property type="evidence" value="ECO:0007669"/>
    <property type="project" value="UniProtKB-UniRule"/>
</dbReference>
<accession>A0A0E9N219</accession>
<comment type="caution">
    <text evidence="5">The sequence shown here is derived from an EMBL/GenBank/DDBJ whole genome shotgun (WGS) entry which is preliminary data.</text>
</comment>
<dbReference type="HAMAP" id="MF_00995">
    <property type="entry name" value="MqnA"/>
    <property type="match status" value="1"/>
</dbReference>
<dbReference type="CDD" id="cd13634">
    <property type="entry name" value="PBP2_Sco4506"/>
    <property type="match status" value="1"/>
</dbReference>
<keyword evidence="3 4" id="KW-0456">Lyase</keyword>
<dbReference type="STRING" id="1220578.FPE01S_02_08120"/>
<evidence type="ECO:0000256" key="3">
    <source>
        <dbReference type="ARBA" id="ARBA00023239"/>
    </source>
</evidence>
<dbReference type="InterPro" id="IPR030868">
    <property type="entry name" value="MqnA"/>
</dbReference>
<proteinExistence type="inferred from homology"/>
<dbReference type="Pfam" id="PF02621">
    <property type="entry name" value="VitK2_biosynth"/>
    <property type="match status" value="1"/>
</dbReference>
<keyword evidence="6" id="KW-1185">Reference proteome</keyword>
<dbReference type="PANTHER" id="PTHR37690:SF1">
    <property type="entry name" value="CHORISMATE DEHYDRATASE"/>
    <property type="match status" value="1"/>
</dbReference>
<dbReference type="GO" id="GO:0009234">
    <property type="term" value="P:menaquinone biosynthetic process"/>
    <property type="evidence" value="ECO:0007669"/>
    <property type="project" value="UniProtKB-UniRule"/>
</dbReference>
<evidence type="ECO:0000313" key="5">
    <source>
        <dbReference type="EMBL" id="GAO43706.1"/>
    </source>
</evidence>
<dbReference type="Proteomes" id="UP000033121">
    <property type="component" value="Unassembled WGS sequence"/>
</dbReference>
<dbReference type="UniPathway" id="UPA00079"/>